<evidence type="ECO:0008006" key="4">
    <source>
        <dbReference type="Google" id="ProtNLM"/>
    </source>
</evidence>
<proteinExistence type="predicted"/>
<protein>
    <recommendedName>
        <fullName evidence="4">PucR family transcriptional regulator</fullName>
    </recommendedName>
</protein>
<gene>
    <name evidence="2" type="ORF">GCM10023350_50220</name>
</gene>
<dbReference type="Proteomes" id="UP001499882">
    <property type="component" value="Unassembled WGS sequence"/>
</dbReference>
<reference evidence="3" key="1">
    <citation type="journal article" date="2019" name="Int. J. Syst. Evol. Microbiol.">
        <title>The Global Catalogue of Microorganisms (GCM) 10K type strain sequencing project: providing services to taxonomists for standard genome sequencing and annotation.</title>
        <authorList>
            <consortium name="The Broad Institute Genomics Platform"/>
            <consortium name="The Broad Institute Genome Sequencing Center for Infectious Disease"/>
            <person name="Wu L."/>
            <person name="Ma J."/>
        </authorList>
    </citation>
    <scope>NUCLEOTIDE SEQUENCE [LARGE SCALE GENOMIC DNA]</scope>
    <source>
        <strain evidence="3">JCM 18532</strain>
    </source>
</reference>
<evidence type="ECO:0000313" key="3">
    <source>
        <dbReference type="Proteomes" id="UP001499882"/>
    </source>
</evidence>
<evidence type="ECO:0000313" key="2">
    <source>
        <dbReference type="EMBL" id="GAA4758428.1"/>
    </source>
</evidence>
<feature type="region of interest" description="Disordered" evidence="1">
    <location>
        <begin position="400"/>
        <end position="424"/>
    </location>
</feature>
<organism evidence="2 3">
    <name type="scientific">Nocardioides endophyticus</name>
    <dbReference type="NCBI Taxonomy" id="1353775"/>
    <lineage>
        <taxon>Bacteria</taxon>
        <taxon>Bacillati</taxon>
        <taxon>Actinomycetota</taxon>
        <taxon>Actinomycetes</taxon>
        <taxon>Propionibacteriales</taxon>
        <taxon>Nocardioidaceae</taxon>
        <taxon>Nocardioides</taxon>
    </lineage>
</organism>
<sequence>MNDHQDRPDIRLRRRITRLRADLGLVPVPAHVGTELREIAPRVSEQVVRVVRRDPTHLALSPDAQVLLLSTVGRAVDEFARLVEDRPPRAPAVEAMLIEIVHVEGQLEPCRAAVHAAFQTLREVTRALWPQLPHARSFSAQLDLALSRYAGRLCARTMAAHRVAAAVPTDRRRRDGEAHLDGLLSLVEHRWGAHPVQLYLSVTTLGAVDIRSRRDPDHRDTARPIRIITTDHVVIITEDPTPPRPISAAQPHIVVCVGPTPVSGIPLAHDTALLLLRLIRAGVAAPPSPVLIEVPEFGFLHPSPSEASVQKITDLLLPLGGHGTHRRSALARTLQLCLRTATTAQGLAKQLAMHPQTVHNHLTILRTLYNPNLDFAEDNLSMQAALNLVLPLWELEAGGRPHPSAQNGKKLPGNRSATETFDLP</sequence>
<accession>A0ABP8ZK41</accession>
<dbReference type="EMBL" id="BAABKN010000036">
    <property type="protein sequence ID" value="GAA4758428.1"/>
    <property type="molecule type" value="Genomic_DNA"/>
</dbReference>
<dbReference type="RefSeq" id="WP_345529859.1">
    <property type="nucleotide sequence ID" value="NZ_BAABKN010000036.1"/>
</dbReference>
<name>A0ABP8ZK41_9ACTN</name>
<feature type="compositionally biased region" description="Polar residues" evidence="1">
    <location>
        <begin position="415"/>
        <end position="424"/>
    </location>
</feature>
<comment type="caution">
    <text evidence="2">The sequence shown here is derived from an EMBL/GenBank/DDBJ whole genome shotgun (WGS) entry which is preliminary data.</text>
</comment>
<dbReference type="InterPro" id="IPR042070">
    <property type="entry name" value="PucR_C-HTH_sf"/>
</dbReference>
<keyword evidence="3" id="KW-1185">Reference proteome</keyword>
<dbReference type="Gene3D" id="1.10.10.2840">
    <property type="entry name" value="PucR C-terminal helix-turn-helix domain"/>
    <property type="match status" value="1"/>
</dbReference>
<evidence type="ECO:0000256" key="1">
    <source>
        <dbReference type="SAM" id="MobiDB-lite"/>
    </source>
</evidence>